<keyword evidence="4" id="KW-0408">Iron</keyword>
<dbReference type="InterPro" id="IPR017900">
    <property type="entry name" value="4Fe4S_Fe_S_CS"/>
</dbReference>
<dbReference type="InterPro" id="IPR017896">
    <property type="entry name" value="4Fe4S_Fe-S-bd"/>
</dbReference>
<feature type="transmembrane region" description="Helical" evidence="7">
    <location>
        <begin position="119"/>
        <end position="139"/>
    </location>
</feature>
<dbReference type="EMBL" id="JAPQFJ010000022">
    <property type="protein sequence ID" value="MCY6960184.1"/>
    <property type="molecule type" value="Genomic_DNA"/>
</dbReference>
<keyword evidence="3" id="KW-0479">Metal-binding</keyword>
<dbReference type="PANTHER" id="PTHR30224">
    <property type="entry name" value="ELECTRON TRANSPORT PROTEIN"/>
    <property type="match status" value="1"/>
</dbReference>
<evidence type="ECO:0000313" key="9">
    <source>
        <dbReference type="EMBL" id="MCY6960184.1"/>
    </source>
</evidence>
<reference evidence="9" key="1">
    <citation type="submission" date="2022-12" db="EMBL/GenBank/DDBJ databases">
        <title>Clostridium sp. nov., isolated from industrial wastewater.</title>
        <authorList>
            <person name="Jiayan W."/>
        </authorList>
    </citation>
    <scope>NUCLEOTIDE SEQUENCE</scope>
    <source>
        <strain evidence="9">ZC22-4</strain>
    </source>
</reference>
<comment type="subcellular location">
    <subcellularLocation>
        <location evidence="1">Cell membrane</location>
    </subcellularLocation>
</comment>
<dbReference type="PROSITE" id="PS00198">
    <property type="entry name" value="4FE4S_FER_1"/>
    <property type="match status" value="1"/>
</dbReference>
<keyword evidence="2" id="KW-1003">Cell membrane</keyword>
<dbReference type="Gene3D" id="3.30.70.20">
    <property type="match status" value="1"/>
</dbReference>
<feature type="domain" description="4Fe-4S ferredoxin-type" evidence="8">
    <location>
        <begin position="206"/>
        <end position="228"/>
    </location>
</feature>
<protein>
    <submittedName>
        <fullName evidence="9">4Fe-4S binding protein</fullName>
    </submittedName>
</protein>
<evidence type="ECO:0000259" key="8">
    <source>
        <dbReference type="PROSITE" id="PS51379"/>
    </source>
</evidence>
<keyword evidence="7" id="KW-1133">Transmembrane helix</keyword>
<dbReference type="SUPFAM" id="SSF54862">
    <property type="entry name" value="4Fe-4S ferredoxins"/>
    <property type="match status" value="1"/>
</dbReference>
<comment type="caution">
    <text evidence="9">The sequence shown here is derived from an EMBL/GenBank/DDBJ whole genome shotgun (WGS) entry which is preliminary data.</text>
</comment>
<keyword evidence="10" id="KW-1185">Reference proteome</keyword>
<accession>A0ABT4DGN4</accession>
<feature type="transmembrane region" description="Helical" evidence="7">
    <location>
        <begin position="269"/>
        <end position="290"/>
    </location>
</feature>
<evidence type="ECO:0000256" key="7">
    <source>
        <dbReference type="SAM" id="Phobius"/>
    </source>
</evidence>
<feature type="transmembrane region" description="Helical" evidence="7">
    <location>
        <begin position="67"/>
        <end position="98"/>
    </location>
</feature>
<feature type="transmembrane region" description="Helical" evidence="7">
    <location>
        <begin position="165"/>
        <end position="182"/>
    </location>
</feature>
<dbReference type="Proteomes" id="UP001144612">
    <property type="component" value="Unassembled WGS sequence"/>
</dbReference>
<dbReference type="RefSeq" id="WP_268062621.1">
    <property type="nucleotide sequence ID" value="NZ_JAPQFJ010000022.1"/>
</dbReference>
<organism evidence="9 10">
    <name type="scientific">Clostridium brassicae</name>
    <dbReference type="NCBI Taxonomy" id="2999072"/>
    <lineage>
        <taxon>Bacteria</taxon>
        <taxon>Bacillati</taxon>
        <taxon>Bacillota</taxon>
        <taxon>Clostridia</taxon>
        <taxon>Eubacteriales</taxon>
        <taxon>Clostridiaceae</taxon>
        <taxon>Clostridium</taxon>
    </lineage>
</organism>
<sequence>MKNKFKWIISIFFLVLTPFIAIRHQLMGGGPSGSPSVDALCPFGGLETLPTLLKNGTYIQKITPSSFILLIAVIILTFVLGRAFCGYICPLGSIQSLITKLGKKLNIKQITLNRFFDRILRYAKYLVLFVVLFTTYKAGELILRPYDPWATFMHLTSGPEVFEEFLIGLIILIAIFISSLFIERAWCRYFCPLGAALSLTSPLRIFKIKKNNSTCINCKSCTHNCPMGLEIHSKVSPSSIECISCGECMTSCPINKTLEMKKGDISLSINKVGITIILTLVLIIGGNMVIGNFKTSLSNQTVLNENGTSNPDNIKAYMTLSDISKEFNIDSKDLLKACNLPNDTDLNKSIKELKDDFAKKGIDFEPSTLREIVKKIMK</sequence>
<name>A0ABT4DGN4_9CLOT</name>
<evidence type="ECO:0000256" key="4">
    <source>
        <dbReference type="ARBA" id="ARBA00023004"/>
    </source>
</evidence>
<evidence type="ECO:0000256" key="3">
    <source>
        <dbReference type="ARBA" id="ARBA00022723"/>
    </source>
</evidence>
<keyword evidence="5" id="KW-0411">Iron-sulfur</keyword>
<proteinExistence type="predicted"/>
<dbReference type="PANTHER" id="PTHR30224:SF4">
    <property type="entry name" value="ELECTRON TRANSPORT PROTEIN YCCM-RELATED"/>
    <property type="match status" value="1"/>
</dbReference>
<keyword evidence="7" id="KW-0812">Transmembrane</keyword>
<evidence type="ECO:0000256" key="1">
    <source>
        <dbReference type="ARBA" id="ARBA00004236"/>
    </source>
</evidence>
<dbReference type="PROSITE" id="PS51379">
    <property type="entry name" value="4FE4S_FER_2"/>
    <property type="match status" value="2"/>
</dbReference>
<evidence type="ECO:0000313" key="10">
    <source>
        <dbReference type="Proteomes" id="UP001144612"/>
    </source>
</evidence>
<dbReference type="Pfam" id="PF12801">
    <property type="entry name" value="Fer4_5"/>
    <property type="match status" value="2"/>
</dbReference>
<evidence type="ECO:0000256" key="6">
    <source>
        <dbReference type="ARBA" id="ARBA00023136"/>
    </source>
</evidence>
<dbReference type="InterPro" id="IPR052378">
    <property type="entry name" value="NosR_regulator"/>
</dbReference>
<feature type="domain" description="4Fe-4S ferredoxin-type" evidence="8">
    <location>
        <begin position="231"/>
        <end position="263"/>
    </location>
</feature>
<keyword evidence="6 7" id="KW-0472">Membrane</keyword>
<gene>
    <name evidence="9" type="ORF">OW729_16325</name>
</gene>
<evidence type="ECO:0000256" key="2">
    <source>
        <dbReference type="ARBA" id="ARBA00022475"/>
    </source>
</evidence>
<evidence type="ECO:0000256" key="5">
    <source>
        <dbReference type="ARBA" id="ARBA00023014"/>
    </source>
</evidence>